<keyword evidence="5 10" id="KW-0547">Nucleotide-binding</keyword>
<comment type="catalytic activity">
    <reaction evidence="9">
        <text>L-seryl-[protein] + ATP = O-phospho-L-seryl-[protein] + ADP + H(+)</text>
        <dbReference type="Rhea" id="RHEA:17989"/>
        <dbReference type="Rhea" id="RHEA-COMP:9863"/>
        <dbReference type="Rhea" id="RHEA-COMP:11604"/>
        <dbReference type="ChEBI" id="CHEBI:15378"/>
        <dbReference type="ChEBI" id="CHEBI:29999"/>
        <dbReference type="ChEBI" id="CHEBI:30616"/>
        <dbReference type="ChEBI" id="CHEBI:83421"/>
        <dbReference type="ChEBI" id="CHEBI:456216"/>
        <dbReference type="EC" id="2.7.11.1"/>
    </reaction>
</comment>
<dbReference type="SUPFAM" id="SSF56112">
    <property type="entry name" value="Protein kinase-like (PK-like)"/>
    <property type="match status" value="1"/>
</dbReference>
<comment type="caution">
    <text evidence="13">The sequence shown here is derived from an EMBL/GenBank/DDBJ whole genome shotgun (WGS) entry which is preliminary data.</text>
</comment>
<feature type="region of interest" description="Disordered" evidence="11">
    <location>
        <begin position="516"/>
        <end position="544"/>
    </location>
</feature>
<dbReference type="PANTHER" id="PTHR48012">
    <property type="entry name" value="STERILE20-LIKE KINASE, ISOFORM B-RELATED"/>
    <property type="match status" value="1"/>
</dbReference>
<keyword evidence="3" id="KW-0723">Serine/threonine-protein kinase</keyword>
<dbReference type="FunFam" id="1.10.510.10:FF:000499">
    <property type="entry name" value="Serine/threonine-protein kinase KIC1"/>
    <property type="match status" value="1"/>
</dbReference>
<feature type="binding site" evidence="10">
    <location>
        <position position="65"/>
    </location>
    <ligand>
        <name>ATP</name>
        <dbReference type="ChEBI" id="CHEBI:30616"/>
    </ligand>
</feature>
<feature type="compositionally biased region" description="Low complexity" evidence="11">
    <location>
        <begin position="353"/>
        <end position="373"/>
    </location>
</feature>
<sequence>MASSPSRSSSSLSNVSSQGSGKLAQSRREFSASQFTIIDELGSGSFGVVYNAYDTVTSEVVAVKKIDMETSEDDIDEIQKEIAILSGCNDPHITKYHGCFVKGHKLWIIMEFLGGGSGLDLLQSGPFDEASIAIICRELLYGLSYLHDNGKIHRDVKAANVLLSAQGDVKIADFGVATQLSNNLSKRNTFVGTPYWMAPEVIKQEDYDSKADVWSLGITAIEFAQGQPPLSHLHPMRVLFFIPENAPPTLNGEFSNDFKDFVSQCLQKSPSERASVKALLKHRFIRYAGKKSHLLSLISRRAEQKASRPKKNKVVYSTIETVKGDSDAEDGWDFGTVKQSPTANSTGPSGTLSNPSTPRSESRSSQSSSANSTIKLKKTSSGGTEEVRLRDTFATPQSSQSSTLHSAFNSLNLNHGTTNSIASIQSNATSTFRNNPGRVVQKSIEDVIGRLETQGSPAIGAFQRLLGAFQEQEQYGVTPALELYLVRKIIQNVQTDKNLTEMLLTQNTGTVRQHNFVGPGGGHNHSGAGRSNSSSNHANHQLPARKMDYVEDMLLNRWIEGLGERQNHFLSEAEERAQS</sequence>
<feature type="compositionally biased region" description="Low complexity" evidence="11">
    <location>
        <begin position="525"/>
        <end position="540"/>
    </location>
</feature>
<feature type="compositionally biased region" description="Polar residues" evidence="11">
    <location>
        <begin position="337"/>
        <end position="352"/>
    </location>
</feature>
<dbReference type="AlphaFoldDB" id="A0A0J9X8M8"/>
<dbReference type="SMART" id="SM00220">
    <property type="entry name" value="S_TKc"/>
    <property type="match status" value="1"/>
</dbReference>
<keyword evidence="14" id="KW-1185">Reference proteome</keyword>
<accession>A0A0J9X8M8</accession>
<dbReference type="InterPro" id="IPR017441">
    <property type="entry name" value="Protein_kinase_ATP_BS"/>
</dbReference>
<evidence type="ECO:0000256" key="8">
    <source>
        <dbReference type="ARBA" id="ARBA00047899"/>
    </source>
</evidence>
<dbReference type="STRING" id="1173061.A0A0J9X8M8"/>
<evidence type="ECO:0000256" key="7">
    <source>
        <dbReference type="ARBA" id="ARBA00022840"/>
    </source>
</evidence>
<gene>
    <name evidence="13" type="ORF">BN980_GECA04s04608g</name>
</gene>
<keyword evidence="7 10" id="KW-0067">ATP-binding</keyword>
<evidence type="ECO:0000256" key="6">
    <source>
        <dbReference type="ARBA" id="ARBA00022777"/>
    </source>
</evidence>
<dbReference type="Pfam" id="PF00069">
    <property type="entry name" value="Pkinase"/>
    <property type="match status" value="1"/>
</dbReference>
<dbReference type="GO" id="GO:0004674">
    <property type="term" value="F:protein serine/threonine kinase activity"/>
    <property type="evidence" value="ECO:0007669"/>
    <property type="project" value="UniProtKB-KW"/>
</dbReference>
<name>A0A0J9X8M8_GEOCN</name>
<keyword evidence="4" id="KW-0808">Transferase</keyword>
<keyword evidence="6" id="KW-0418">Kinase</keyword>
<dbReference type="InterPro" id="IPR011009">
    <property type="entry name" value="Kinase-like_dom_sf"/>
</dbReference>
<evidence type="ECO:0000256" key="2">
    <source>
        <dbReference type="ARBA" id="ARBA00012513"/>
    </source>
</evidence>
<dbReference type="OrthoDB" id="248923at2759"/>
<feature type="domain" description="Protein kinase" evidence="12">
    <location>
        <begin position="35"/>
        <end position="285"/>
    </location>
</feature>
<feature type="region of interest" description="Disordered" evidence="11">
    <location>
        <begin position="1"/>
        <end position="20"/>
    </location>
</feature>
<evidence type="ECO:0000259" key="12">
    <source>
        <dbReference type="PROSITE" id="PS50011"/>
    </source>
</evidence>
<dbReference type="PROSITE" id="PS50011">
    <property type="entry name" value="PROTEIN_KINASE_DOM"/>
    <property type="match status" value="1"/>
</dbReference>
<feature type="region of interest" description="Disordered" evidence="11">
    <location>
        <begin position="328"/>
        <end position="387"/>
    </location>
</feature>
<dbReference type="PROSITE" id="PS00107">
    <property type="entry name" value="PROTEIN_KINASE_ATP"/>
    <property type="match status" value="1"/>
</dbReference>
<dbReference type="Proteomes" id="UP000242525">
    <property type="component" value="Unassembled WGS sequence"/>
</dbReference>
<dbReference type="GO" id="GO:0005524">
    <property type="term" value="F:ATP binding"/>
    <property type="evidence" value="ECO:0007669"/>
    <property type="project" value="UniProtKB-UniRule"/>
</dbReference>
<evidence type="ECO:0000256" key="3">
    <source>
        <dbReference type="ARBA" id="ARBA00022527"/>
    </source>
</evidence>
<dbReference type="EC" id="2.7.11.1" evidence="2"/>
<comment type="catalytic activity">
    <reaction evidence="8">
        <text>L-threonyl-[protein] + ATP = O-phospho-L-threonyl-[protein] + ADP + H(+)</text>
        <dbReference type="Rhea" id="RHEA:46608"/>
        <dbReference type="Rhea" id="RHEA-COMP:11060"/>
        <dbReference type="Rhea" id="RHEA-COMP:11605"/>
        <dbReference type="ChEBI" id="CHEBI:15378"/>
        <dbReference type="ChEBI" id="CHEBI:30013"/>
        <dbReference type="ChEBI" id="CHEBI:30616"/>
        <dbReference type="ChEBI" id="CHEBI:61977"/>
        <dbReference type="ChEBI" id="CHEBI:456216"/>
        <dbReference type="EC" id="2.7.11.1"/>
    </reaction>
</comment>
<protein>
    <recommendedName>
        <fullName evidence="2">non-specific serine/threonine protein kinase</fullName>
        <ecNumber evidence="2">2.7.11.1</ecNumber>
    </recommendedName>
</protein>
<dbReference type="Gene3D" id="1.10.510.10">
    <property type="entry name" value="Transferase(Phosphotransferase) domain 1"/>
    <property type="match status" value="1"/>
</dbReference>
<evidence type="ECO:0000313" key="14">
    <source>
        <dbReference type="Proteomes" id="UP000242525"/>
    </source>
</evidence>
<evidence type="ECO:0000256" key="9">
    <source>
        <dbReference type="ARBA" id="ARBA00048679"/>
    </source>
</evidence>
<dbReference type="InterPro" id="IPR000719">
    <property type="entry name" value="Prot_kinase_dom"/>
</dbReference>
<evidence type="ECO:0000256" key="4">
    <source>
        <dbReference type="ARBA" id="ARBA00022679"/>
    </source>
</evidence>
<organism evidence="13 14">
    <name type="scientific">Geotrichum candidum</name>
    <name type="common">Oospora lactis</name>
    <name type="synonym">Dipodascus geotrichum</name>
    <dbReference type="NCBI Taxonomy" id="1173061"/>
    <lineage>
        <taxon>Eukaryota</taxon>
        <taxon>Fungi</taxon>
        <taxon>Dikarya</taxon>
        <taxon>Ascomycota</taxon>
        <taxon>Saccharomycotina</taxon>
        <taxon>Dipodascomycetes</taxon>
        <taxon>Dipodascales</taxon>
        <taxon>Dipodascaceae</taxon>
        <taxon>Geotrichum</taxon>
    </lineage>
</organism>
<evidence type="ECO:0000256" key="11">
    <source>
        <dbReference type="SAM" id="MobiDB-lite"/>
    </source>
</evidence>
<dbReference type="GO" id="GO:0005737">
    <property type="term" value="C:cytoplasm"/>
    <property type="evidence" value="ECO:0007669"/>
    <property type="project" value="TreeGrafter"/>
</dbReference>
<dbReference type="CDD" id="cd06609">
    <property type="entry name" value="STKc_MST3_like"/>
    <property type="match status" value="1"/>
</dbReference>
<evidence type="ECO:0000256" key="5">
    <source>
        <dbReference type="ARBA" id="ARBA00022741"/>
    </source>
</evidence>
<comment type="similarity">
    <text evidence="1">Belongs to the protein kinase superfamily. STE Ser/Thr protein kinase family. STE20 subfamily.</text>
</comment>
<reference evidence="13" key="1">
    <citation type="submission" date="2014-03" db="EMBL/GenBank/DDBJ databases">
        <authorList>
            <person name="Casaregola S."/>
        </authorList>
    </citation>
    <scope>NUCLEOTIDE SEQUENCE [LARGE SCALE GENOMIC DNA]</scope>
    <source>
        <strain evidence="13">CLIB 918</strain>
    </source>
</reference>
<dbReference type="EMBL" id="CCBN010000004">
    <property type="protein sequence ID" value="CDO53117.1"/>
    <property type="molecule type" value="Genomic_DNA"/>
</dbReference>
<evidence type="ECO:0000256" key="10">
    <source>
        <dbReference type="PROSITE-ProRule" id="PRU10141"/>
    </source>
</evidence>
<proteinExistence type="inferred from homology"/>
<dbReference type="PANTHER" id="PTHR48012:SF27">
    <property type="entry name" value="SERINE_THREONINE-PROTEIN KINASE SID1"/>
    <property type="match status" value="1"/>
</dbReference>
<evidence type="ECO:0000313" key="13">
    <source>
        <dbReference type="EMBL" id="CDO53117.1"/>
    </source>
</evidence>
<evidence type="ECO:0000256" key="1">
    <source>
        <dbReference type="ARBA" id="ARBA00008874"/>
    </source>
</evidence>
<dbReference type="InterPro" id="IPR050629">
    <property type="entry name" value="STE20/SPS1-PAK"/>
</dbReference>